<dbReference type="InterPro" id="IPR020019">
    <property type="entry name" value="AcTrfase_PglD-like"/>
</dbReference>
<comment type="caution">
    <text evidence="4">The sequence shown here is derived from an EMBL/GenBank/DDBJ whole genome shotgun (WGS) entry which is preliminary data.</text>
</comment>
<protein>
    <submittedName>
        <fullName evidence="4">Sugar O-acyltransferase (Sialic acid O-acetyltransferase NeuD family)</fullName>
    </submittedName>
</protein>
<dbReference type="AlphaFoldDB" id="A0A7W5C2Y5"/>
<evidence type="ECO:0000259" key="3">
    <source>
        <dbReference type="Pfam" id="PF17836"/>
    </source>
</evidence>
<keyword evidence="4" id="KW-0808">Transferase</keyword>
<gene>
    <name evidence="4" type="ORF">FHS16_000075</name>
</gene>
<evidence type="ECO:0000313" key="4">
    <source>
        <dbReference type="EMBL" id="MBB3150043.1"/>
    </source>
</evidence>
<dbReference type="NCBIfam" id="TIGR03570">
    <property type="entry name" value="NeuD_NnaD"/>
    <property type="match status" value="1"/>
</dbReference>
<evidence type="ECO:0000313" key="5">
    <source>
        <dbReference type="Proteomes" id="UP000518605"/>
    </source>
</evidence>
<keyword evidence="5" id="KW-1185">Reference proteome</keyword>
<evidence type="ECO:0000256" key="1">
    <source>
        <dbReference type="PIRSR" id="PIRSR620019-1"/>
    </source>
</evidence>
<dbReference type="Pfam" id="PF17836">
    <property type="entry name" value="PglD_N"/>
    <property type="match status" value="1"/>
</dbReference>
<proteinExistence type="predicted"/>
<name>A0A7W5C2Y5_9BACL</name>
<dbReference type="InterPro" id="IPR041561">
    <property type="entry name" value="PglD_N"/>
</dbReference>
<feature type="binding site" evidence="2">
    <location>
        <position position="69"/>
    </location>
    <ligand>
        <name>substrate</name>
    </ligand>
</feature>
<dbReference type="SUPFAM" id="SSF51161">
    <property type="entry name" value="Trimeric LpxA-like enzymes"/>
    <property type="match status" value="1"/>
</dbReference>
<dbReference type="Proteomes" id="UP000518605">
    <property type="component" value="Unassembled WGS sequence"/>
</dbReference>
<reference evidence="4 5" key="1">
    <citation type="submission" date="2020-08" db="EMBL/GenBank/DDBJ databases">
        <title>Genomic Encyclopedia of Type Strains, Phase III (KMG-III): the genomes of soil and plant-associated and newly described type strains.</title>
        <authorList>
            <person name="Whitman W."/>
        </authorList>
    </citation>
    <scope>NUCLEOTIDE SEQUENCE [LARGE SCALE GENOMIC DNA]</scope>
    <source>
        <strain evidence="4 5">CECT 8234</strain>
    </source>
</reference>
<organism evidence="4 5">
    <name type="scientific">Paenibacillus endophyticus</name>
    <dbReference type="NCBI Taxonomy" id="1294268"/>
    <lineage>
        <taxon>Bacteria</taxon>
        <taxon>Bacillati</taxon>
        <taxon>Bacillota</taxon>
        <taxon>Bacilli</taxon>
        <taxon>Bacillales</taxon>
        <taxon>Paenibacillaceae</taxon>
        <taxon>Paenibacillus</taxon>
    </lineage>
</organism>
<feature type="site" description="Increases basicity of active site His" evidence="1">
    <location>
        <position position="139"/>
    </location>
</feature>
<keyword evidence="4" id="KW-0012">Acyltransferase</keyword>
<dbReference type="InterPro" id="IPR011004">
    <property type="entry name" value="Trimer_LpxA-like_sf"/>
</dbReference>
<dbReference type="CDD" id="cd03360">
    <property type="entry name" value="LbH_AT_putative"/>
    <property type="match status" value="1"/>
</dbReference>
<sequence length="218" mass="22694">MKNIIVFGAGGHAKAVIDTIEKTGIYQIVGIIDGLKPSGTSFYGYEILGNEQCLVQHEALASSGIVAIGDNWTRAAVVEKIKNILPRFSFITAVHPNASVARGAQIGSGTVIMAGSVIGSDTRISEHCILYANSVAEHDTRIGNYVTLAPGACTGGNVHIGDYSVVSLGAAIIHGKTIGEHTVIGAGSTVLTDIAAYMVAYGTPAKALRARVQGERYL</sequence>
<feature type="domain" description="PglD N-terminal" evidence="3">
    <location>
        <begin position="3"/>
        <end position="81"/>
    </location>
</feature>
<dbReference type="Gene3D" id="3.40.50.20">
    <property type="match status" value="1"/>
</dbReference>
<evidence type="ECO:0000256" key="2">
    <source>
        <dbReference type="PIRSR" id="PIRSR620019-2"/>
    </source>
</evidence>
<dbReference type="InterPro" id="IPR050179">
    <property type="entry name" value="Trans_hexapeptide_repeat"/>
</dbReference>
<dbReference type="PANTHER" id="PTHR43300:SF7">
    <property type="entry name" value="UDP-N-ACETYLBACILLOSAMINE N-ACETYLTRANSFERASE"/>
    <property type="match status" value="1"/>
</dbReference>
<dbReference type="RefSeq" id="WP_183557298.1">
    <property type="nucleotide sequence ID" value="NZ_CBCSLB010000001.1"/>
</dbReference>
<feature type="active site" description="Proton acceptor" evidence="1">
    <location>
        <position position="138"/>
    </location>
</feature>
<dbReference type="GO" id="GO:0016746">
    <property type="term" value="F:acyltransferase activity"/>
    <property type="evidence" value="ECO:0007669"/>
    <property type="project" value="UniProtKB-KW"/>
</dbReference>
<accession>A0A7W5C2Y5</accession>
<dbReference type="EMBL" id="JACHXW010000001">
    <property type="protein sequence ID" value="MBB3150043.1"/>
    <property type="molecule type" value="Genomic_DNA"/>
</dbReference>
<dbReference type="PANTHER" id="PTHR43300">
    <property type="entry name" value="ACETYLTRANSFERASE"/>
    <property type="match status" value="1"/>
</dbReference>
<dbReference type="Gene3D" id="2.160.10.10">
    <property type="entry name" value="Hexapeptide repeat proteins"/>
    <property type="match status" value="2"/>
</dbReference>